<evidence type="ECO:0008006" key="3">
    <source>
        <dbReference type="Google" id="ProtNLM"/>
    </source>
</evidence>
<name>A0ABY4M0M3_9ACTN</name>
<accession>A0ABY4M0M3</accession>
<dbReference type="Proteomes" id="UP000830115">
    <property type="component" value="Chromosome"/>
</dbReference>
<dbReference type="RefSeq" id="WP_248862138.1">
    <property type="nucleotide sequence ID" value="NZ_CP086322.1"/>
</dbReference>
<proteinExistence type="predicted"/>
<dbReference type="EMBL" id="CP086322">
    <property type="protein sequence ID" value="UQA91309.1"/>
    <property type="molecule type" value="Genomic_DNA"/>
</dbReference>
<protein>
    <recommendedName>
        <fullName evidence="3">Phage-associated protein</fullName>
    </recommendedName>
</protein>
<organism evidence="1 2">
    <name type="scientific">Streptomyces halobius</name>
    <dbReference type="NCBI Taxonomy" id="2879846"/>
    <lineage>
        <taxon>Bacteria</taxon>
        <taxon>Bacillati</taxon>
        <taxon>Actinomycetota</taxon>
        <taxon>Actinomycetes</taxon>
        <taxon>Kitasatosporales</taxon>
        <taxon>Streptomycetaceae</taxon>
        <taxon>Streptomyces</taxon>
    </lineage>
</organism>
<keyword evidence="2" id="KW-1185">Reference proteome</keyword>
<evidence type="ECO:0000313" key="2">
    <source>
        <dbReference type="Proteomes" id="UP000830115"/>
    </source>
</evidence>
<sequence>MKVGTIAQSQTSVFDVAEHILQRRAAAEPDRPAMTAMKLQKLVYYCQAWHLAWEGRALFPEAIQAWASEPRLP</sequence>
<gene>
    <name evidence="1" type="ORF">K9S39_04930</name>
</gene>
<evidence type="ECO:0000313" key="1">
    <source>
        <dbReference type="EMBL" id="UQA91309.1"/>
    </source>
</evidence>
<reference evidence="1" key="1">
    <citation type="submission" date="2021-10" db="EMBL/GenBank/DDBJ databases">
        <title>Streptomyces nigrumlapis sp.nov.,an antimicrobial producing actinobacterium isolated from Black Gobi rocks.</title>
        <authorList>
            <person name="Wen Y."/>
            <person name="Zhang W."/>
            <person name="Liu X.G."/>
        </authorList>
    </citation>
    <scope>NUCLEOTIDE SEQUENCE</scope>
    <source>
        <strain evidence="1">ST13-2-2</strain>
    </source>
</reference>